<sequence>MVSRTRMEHELLGALRDLAKTALPLGRLLTELNVLLREPMGYDASCWHGTAPATGFVTSTVAENLDPRGFERAADLEMWTPEPLTFTRLRVSGRKAATLVQAAGGRPEDSTRFRELLEPVGFGDELRINFDLPSGCWGSAVFMRSSDRGPFTSREVGLAERLAPHISQLPPVSRLPERPVRRRSAAPSGRRRAGAHPPGQVADAACHAAGGLSLGAGRHRRRARHAVGASPRGLDEHGAQHSRAGRRGARPPGT</sequence>
<reference evidence="2 3" key="1">
    <citation type="submission" date="2021-02" db="EMBL/GenBank/DDBJ databases">
        <title>De Novo genome assembly of isolated myxobacteria.</title>
        <authorList>
            <person name="Stevens D.C."/>
        </authorList>
    </citation>
    <scope>NUCLEOTIDE SEQUENCE [LARGE SCALE GENOMIC DNA]</scope>
    <source>
        <strain evidence="2 3">SCHIC003</strain>
    </source>
</reference>
<evidence type="ECO:0000313" key="2">
    <source>
        <dbReference type="EMBL" id="QSQ17524.1"/>
    </source>
</evidence>
<keyword evidence="3" id="KW-1185">Reference proteome</keyword>
<evidence type="ECO:0000256" key="1">
    <source>
        <dbReference type="SAM" id="MobiDB-lite"/>
    </source>
</evidence>
<dbReference type="RefSeq" id="WP_206719143.1">
    <property type="nucleotide sequence ID" value="NZ_CP071091.1"/>
</dbReference>
<protein>
    <recommendedName>
        <fullName evidence="4">GAF domain-containing protein</fullName>
    </recommendedName>
</protein>
<name>A0ABX7NJ69_9BACT</name>
<feature type="region of interest" description="Disordered" evidence="1">
    <location>
        <begin position="167"/>
        <end position="202"/>
    </location>
</feature>
<gene>
    <name evidence="2" type="ORF">JY572_16420</name>
</gene>
<feature type="compositionally biased region" description="Basic residues" evidence="1">
    <location>
        <begin position="180"/>
        <end position="194"/>
    </location>
</feature>
<accession>A0ABX7NJ69</accession>
<proteinExistence type="predicted"/>
<organism evidence="2 3">
    <name type="scientific">Myxococcus landrumensis</name>
    <dbReference type="NCBI Taxonomy" id="2813577"/>
    <lineage>
        <taxon>Bacteria</taxon>
        <taxon>Pseudomonadati</taxon>
        <taxon>Myxococcota</taxon>
        <taxon>Myxococcia</taxon>
        <taxon>Myxococcales</taxon>
        <taxon>Cystobacterineae</taxon>
        <taxon>Myxococcaceae</taxon>
        <taxon>Myxococcus</taxon>
    </lineage>
</organism>
<evidence type="ECO:0000313" key="3">
    <source>
        <dbReference type="Proteomes" id="UP000663090"/>
    </source>
</evidence>
<feature type="region of interest" description="Disordered" evidence="1">
    <location>
        <begin position="214"/>
        <end position="254"/>
    </location>
</feature>
<dbReference type="Proteomes" id="UP000663090">
    <property type="component" value="Chromosome"/>
</dbReference>
<dbReference type="EMBL" id="CP071091">
    <property type="protein sequence ID" value="QSQ17524.1"/>
    <property type="molecule type" value="Genomic_DNA"/>
</dbReference>
<feature type="compositionally biased region" description="Basic residues" evidence="1">
    <location>
        <begin position="243"/>
        <end position="254"/>
    </location>
</feature>
<evidence type="ECO:0008006" key="4">
    <source>
        <dbReference type="Google" id="ProtNLM"/>
    </source>
</evidence>